<dbReference type="AlphaFoldDB" id="A0A2G9YR19"/>
<dbReference type="Proteomes" id="UP000231567">
    <property type="component" value="Unassembled WGS sequence"/>
</dbReference>
<keyword evidence="3 5" id="KW-0687">Ribonucleoprotein</keyword>
<keyword evidence="5 6" id="KW-0694">RNA-binding</keyword>
<dbReference type="PRINTS" id="PR00062">
    <property type="entry name" value="RIBOSOMALL20"/>
</dbReference>
<comment type="function">
    <text evidence="5 6">Binds directly to 23S ribosomal RNA and is necessary for the in vitro assembly process of the 50S ribosomal subunit. It is not involved in the protein synthesizing functions of that subunit.</text>
</comment>
<evidence type="ECO:0000313" key="8">
    <source>
        <dbReference type="Proteomes" id="UP000231567"/>
    </source>
</evidence>
<dbReference type="FunFam" id="1.10.1900.20:FF:000001">
    <property type="entry name" value="50S ribosomal protein L20"/>
    <property type="match status" value="1"/>
</dbReference>
<name>A0A2G9YR19_9BACT</name>
<gene>
    <name evidence="5" type="primary">rplT</name>
    <name evidence="7" type="ORF">COX39_01660</name>
</gene>
<dbReference type="PANTHER" id="PTHR10986">
    <property type="entry name" value="39S RIBOSOMAL PROTEIN L20"/>
    <property type="match status" value="1"/>
</dbReference>
<dbReference type="SUPFAM" id="SSF74731">
    <property type="entry name" value="Ribosomal protein L20"/>
    <property type="match status" value="1"/>
</dbReference>
<sequence>MTRVKRGTTVKKSHKKILKKTIGFRHGRKNLVKRAKEAYLKAGTYAYRDRRVKKRVFRRLWIVKINAATRAAGLSYSQFIKGLQKANIQLDRKILADLALNNPEEFATIINKAKVALR</sequence>
<dbReference type="GO" id="GO:1990904">
    <property type="term" value="C:ribonucleoprotein complex"/>
    <property type="evidence" value="ECO:0007669"/>
    <property type="project" value="UniProtKB-KW"/>
</dbReference>
<dbReference type="GO" id="GO:0000027">
    <property type="term" value="P:ribosomal large subunit assembly"/>
    <property type="evidence" value="ECO:0007669"/>
    <property type="project" value="UniProtKB-UniRule"/>
</dbReference>
<proteinExistence type="inferred from homology"/>
<dbReference type="EMBL" id="PCRM01000025">
    <property type="protein sequence ID" value="PIP21688.1"/>
    <property type="molecule type" value="Genomic_DNA"/>
</dbReference>
<accession>A0A2G9YR19</accession>
<dbReference type="InterPro" id="IPR005813">
    <property type="entry name" value="Ribosomal_bL20"/>
</dbReference>
<dbReference type="Gene3D" id="6.10.160.10">
    <property type="match status" value="1"/>
</dbReference>
<evidence type="ECO:0000256" key="4">
    <source>
        <dbReference type="ARBA" id="ARBA00035172"/>
    </source>
</evidence>
<dbReference type="InterPro" id="IPR035566">
    <property type="entry name" value="Ribosomal_protein_bL20_C"/>
</dbReference>
<protein>
    <recommendedName>
        <fullName evidence="4 5">Large ribosomal subunit protein bL20</fullName>
    </recommendedName>
</protein>
<comment type="caution">
    <text evidence="7">The sequence shown here is derived from an EMBL/GenBank/DDBJ whole genome shotgun (WGS) entry which is preliminary data.</text>
</comment>
<evidence type="ECO:0000256" key="5">
    <source>
        <dbReference type="HAMAP-Rule" id="MF_00382"/>
    </source>
</evidence>
<evidence type="ECO:0000256" key="6">
    <source>
        <dbReference type="RuleBase" id="RU000560"/>
    </source>
</evidence>
<dbReference type="GO" id="GO:0005840">
    <property type="term" value="C:ribosome"/>
    <property type="evidence" value="ECO:0007669"/>
    <property type="project" value="UniProtKB-KW"/>
</dbReference>
<dbReference type="NCBIfam" id="TIGR01032">
    <property type="entry name" value="rplT_bact"/>
    <property type="match status" value="1"/>
</dbReference>
<evidence type="ECO:0000256" key="2">
    <source>
        <dbReference type="ARBA" id="ARBA00022980"/>
    </source>
</evidence>
<evidence type="ECO:0000256" key="1">
    <source>
        <dbReference type="ARBA" id="ARBA00007698"/>
    </source>
</evidence>
<evidence type="ECO:0000256" key="3">
    <source>
        <dbReference type="ARBA" id="ARBA00023274"/>
    </source>
</evidence>
<dbReference type="CDD" id="cd07026">
    <property type="entry name" value="Ribosomal_L20"/>
    <property type="match status" value="1"/>
</dbReference>
<dbReference type="GO" id="GO:0006412">
    <property type="term" value="P:translation"/>
    <property type="evidence" value="ECO:0007669"/>
    <property type="project" value="InterPro"/>
</dbReference>
<reference evidence="7 8" key="1">
    <citation type="submission" date="2017-09" db="EMBL/GenBank/DDBJ databases">
        <title>Depth-based differentiation of microbial function through sediment-hosted aquifers and enrichment of novel symbionts in the deep terrestrial subsurface.</title>
        <authorList>
            <person name="Probst A.J."/>
            <person name="Ladd B."/>
            <person name="Jarett J.K."/>
            <person name="Geller-Mcgrath D.E."/>
            <person name="Sieber C.M."/>
            <person name="Emerson J.B."/>
            <person name="Anantharaman K."/>
            <person name="Thomas B.C."/>
            <person name="Malmstrom R."/>
            <person name="Stieglmeier M."/>
            <person name="Klingl A."/>
            <person name="Woyke T."/>
            <person name="Ryan C.M."/>
            <person name="Banfield J.F."/>
        </authorList>
    </citation>
    <scope>NUCLEOTIDE SEQUENCE [LARGE SCALE GENOMIC DNA]</scope>
    <source>
        <strain evidence="7">CG23_combo_of_CG06-09_8_20_14_all_40_13</strain>
    </source>
</reference>
<evidence type="ECO:0000313" key="7">
    <source>
        <dbReference type="EMBL" id="PIP21688.1"/>
    </source>
</evidence>
<dbReference type="Pfam" id="PF00453">
    <property type="entry name" value="Ribosomal_L20"/>
    <property type="match status" value="1"/>
</dbReference>
<keyword evidence="5 6" id="KW-0699">rRNA-binding</keyword>
<comment type="similarity">
    <text evidence="1 5 6">Belongs to the bacterial ribosomal protein bL20 family.</text>
</comment>
<organism evidence="7 8">
    <name type="scientific">Candidatus Nealsonbacteria bacterium CG23_combo_of_CG06-09_8_20_14_all_40_13</name>
    <dbReference type="NCBI Taxonomy" id="1974724"/>
    <lineage>
        <taxon>Bacteria</taxon>
        <taxon>Candidatus Nealsoniibacteriota</taxon>
    </lineage>
</organism>
<dbReference type="GO" id="GO:0019843">
    <property type="term" value="F:rRNA binding"/>
    <property type="evidence" value="ECO:0007669"/>
    <property type="project" value="UniProtKB-UniRule"/>
</dbReference>
<keyword evidence="2 5" id="KW-0689">Ribosomal protein</keyword>
<dbReference type="GO" id="GO:0003735">
    <property type="term" value="F:structural constituent of ribosome"/>
    <property type="evidence" value="ECO:0007669"/>
    <property type="project" value="InterPro"/>
</dbReference>
<dbReference type="Gene3D" id="1.10.1900.20">
    <property type="entry name" value="Ribosomal protein L20"/>
    <property type="match status" value="1"/>
</dbReference>
<dbReference type="HAMAP" id="MF_00382">
    <property type="entry name" value="Ribosomal_bL20"/>
    <property type="match status" value="1"/>
</dbReference>